<protein>
    <submittedName>
        <fullName evidence="3">RNA ligase</fullName>
    </submittedName>
</protein>
<gene>
    <name evidence="3" type="ORF">AB0C36_36425</name>
</gene>
<proteinExistence type="predicted"/>
<accession>A0ABV3DU20</accession>
<reference evidence="3 4" key="1">
    <citation type="submission" date="2024-06" db="EMBL/GenBank/DDBJ databases">
        <title>The Natural Products Discovery Center: Release of the First 8490 Sequenced Strains for Exploring Actinobacteria Biosynthetic Diversity.</title>
        <authorList>
            <person name="Kalkreuter E."/>
            <person name="Kautsar S.A."/>
            <person name="Yang D."/>
            <person name="Bader C.D."/>
            <person name="Teijaro C.N."/>
            <person name="Fluegel L."/>
            <person name="Davis C.M."/>
            <person name="Simpson J.R."/>
            <person name="Lauterbach L."/>
            <person name="Steele A.D."/>
            <person name="Gui C."/>
            <person name="Meng S."/>
            <person name="Li G."/>
            <person name="Viehrig K."/>
            <person name="Ye F."/>
            <person name="Su P."/>
            <person name="Kiefer A.F."/>
            <person name="Nichols A."/>
            <person name="Cepeda A.J."/>
            <person name="Yan W."/>
            <person name="Fan B."/>
            <person name="Jiang Y."/>
            <person name="Adhikari A."/>
            <person name="Zheng C.-J."/>
            <person name="Schuster L."/>
            <person name="Cowan T.M."/>
            <person name="Smanski M.J."/>
            <person name="Chevrette M.G."/>
            <person name="De Carvalho L.P.S."/>
            <person name="Shen B."/>
        </authorList>
    </citation>
    <scope>NUCLEOTIDE SEQUENCE [LARGE SCALE GENOMIC DNA]</scope>
    <source>
        <strain evidence="3 4">NPDC048946</strain>
    </source>
</reference>
<feature type="compositionally biased region" description="Low complexity" evidence="1">
    <location>
        <begin position="1"/>
        <end position="18"/>
    </location>
</feature>
<keyword evidence="3" id="KW-0436">Ligase</keyword>
<dbReference type="Pfam" id="PF09511">
    <property type="entry name" value="RNA_lig_T4_1"/>
    <property type="match status" value="1"/>
</dbReference>
<feature type="domain" description="T4 RNA ligase 1-like N-terminal" evidence="2">
    <location>
        <begin position="75"/>
        <end position="271"/>
    </location>
</feature>
<dbReference type="GO" id="GO:0016874">
    <property type="term" value="F:ligase activity"/>
    <property type="evidence" value="ECO:0007669"/>
    <property type="project" value="UniProtKB-KW"/>
</dbReference>
<dbReference type="RefSeq" id="WP_358362776.1">
    <property type="nucleotide sequence ID" value="NZ_JBEZFP010000148.1"/>
</dbReference>
<feature type="region of interest" description="Disordered" evidence="1">
    <location>
        <begin position="1"/>
        <end position="31"/>
    </location>
</feature>
<evidence type="ECO:0000259" key="2">
    <source>
        <dbReference type="Pfam" id="PF09511"/>
    </source>
</evidence>
<comment type="caution">
    <text evidence="3">The sequence shown here is derived from an EMBL/GenBank/DDBJ whole genome shotgun (WGS) entry which is preliminary data.</text>
</comment>
<organism evidence="3 4">
    <name type="scientific">Streptodolium elevatio</name>
    <dbReference type="NCBI Taxonomy" id="3157996"/>
    <lineage>
        <taxon>Bacteria</taxon>
        <taxon>Bacillati</taxon>
        <taxon>Actinomycetota</taxon>
        <taxon>Actinomycetes</taxon>
        <taxon>Kitasatosporales</taxon>
        <taxon>Streptomycetaceae</taxon>
        <taxon>Streptodolium</taxon>
    </lineage>
</organism>
<sequence length="396" mass="43367">MPTPSTRSVPPRRTAPSRQSTRRPLSDLLPPGELADEVAAGHVRRTQHPTLGLSVYAYTARCVFAEHWTDVTAWCRGLVVDDTTGEIVAHPFRKFFNADQHWAGSPFAPPLSPDEPFAVYDKLDGSLGIVFHFADRWHVATKSAFTSEQAVWGQKWLDARDTSALRPGTTYLAEIIHPGNRIVVDNGDLAGLVLLAAFGPDGTELPLAQAASAWATVGGDHAVVRTHTVGSLDELLRLARDSRGLDGAALSGVRAEGWVVRFASGMRVKVKLADYVRLHGAMSRTTERSVWEALFAGVDVADLFDRMPDEFRTWILDTAARLRGAHAERMAGAQATYAEIGPTPDRRTFAERVRDPRYAAFKGALFLLLDGRSIDRWAWLAVKPPTGAPFRPAETG</sequence>
<evidence type="ECO:0000256" key="1">
    <source>
        <dbReference type="SAM" id="MobiDB-lite"/>
    </source>
</evidence>
<evidence type="ECO:0000313" key="4">
    <source>
        <dbReference type="Proteomes" id="UP001551482"/>
    </source>
</evidence>
<dbReference type="EMBL" id="JBEZFP010000148">
    <property type="protein sequence ID" value="MEU8138972.1"/>
    <property type="molecule type" value="Genomic_DNA"/>
</dbReference>
<name>A0ABV3DU20_9ACTN</name>
<keyword evidence="4" id="KW-1185">Reference proteome</keyword>
<dbReference type="Proteomes" id="UP001551482">
    <property type="component" value="Unassembled WGS sequence"/>
</dbReference>
<dbReference type="InterPro" id="IPR019039">
    <property type="entry name" value="T4-Rnl1-like_N"/>
</dbReference>
<evidence type="ECO:0000313" key="3">
    <source>
        <dbReference type="EMBL" id="MEU8138972.1"/>
    </source>
</evidence>